<evidence type="ECO:0000256" key="1">
    <source>
        <dbReference type="SAM" id="MobiDB-lite"/>
    </source>
</evidence>
<name>A0A1M4RWN9_9ACTO</name>
<dbReference type="STRING" id="1892869.ACGLYG10_0560"/>
<evidence type="ECO:0000313" key="3">
    <source>
        <dbReference type="EMBL" id="SHE24359.1"/>
    </source>
</evidence>
<dbReference type="RefSeq" id="WP_073327633.1">
    <property type="nucleotide sequence ID" value="NZ_FQTT01000001.1"/>
</dbReference>
<keyword evidence="4" id="KW-1185">Reference proteome</keyword>
<feature type="transmembrane region" description="Helical" evidence="2">
    <location>
        <begin position="61"/>
        <end position="80"/>
    </location>
</feature>
<feature type="region of interest" description="Disordered" evidence="1">
    <location>
        <begin position="1"/>
        <end position="54"/>
    </location>
</feature>
<dbReference type="EMBL" id="FQTT01000001">
    <property type="protein sequence ID" value="SHE24359.1"/>
    <property type="molecule type" value="Genomic_DNA"/>
</dbReference>
<dbReference type="Proteomes" id="UP000184291">
    <property type="component" value="Unassembled WGS sequence"/>
</dbReference>
<reference evidence="4" key="1">
    <citation type="submission" date="2016-09" db="EMBL/GenBank/DDBJ databases">
        <authorList>
            <person name="Strepis N."/>
        </authorList>
    </citation>
    <scope>NUCLEOTIDE SEQUENCE [LARGE SCALE GENOMIC DNA]</scope>
</reference>
<gene>
    <name evidence="3" type="ORF">ACGLYG10_0560</name>
</gene>
<sequence>MNDLERRIRNSRPRGPGRNSSLSRRAQADFTDITGHVYDPQHGRPAQQSSPLERATRSPRFLIPVAAAAAVVLAVGSFAVTRLDRPSNPDAEAESITDGSYQPTLPQSYEDVQALAEASDLVIIGSVDGVPIDPDGTAVVDASEVLAPTGLDVASVRIRQEPVDSDGQAPLAGIGGDKAVLFLTASDEPGLYTLTHPTQGILEVDEDAVYPLLADIDMKGAETVSQLRNLLQGQ</sequence>
<keyword evidence="2" id="KW-0812">Transmembrane</keyword>
<dbReference type="AlphaFoldDB" id="A0A1M4RWN9"/>
<accession>A0A1M4RWN9</accession>
<keyword evidence="2" id="KW-0472">Membrane</keyword>
<proteinExistence type="predicted"/>
<organism evidence="3 4">
    <name type="scientific">Actinomyces glycerinitolerans</name>
    <dbReference type="NCBI Taxonomy" id="1892869"/>
    <lineage>
        <taxon>Bacteria</taxon>
        <taxon>Bacillati</taxon>
        <taxon>Actinomycetota</taxon>
        <taxon>Actinomycetes</taxon>
        <taxon>Actinomycetales</taxon>
        <taxon>Actinomycetaceae</taxon>
        <taxon>Actinomyces</taxon>
    </lineage>
</organism>
<protein>
    <submittedName>
        <fullName evidence="3">Uncharacterized protein</fullName>
    </submittedName>
</protein>
<keyword evidence="2" id="KW-1133">Transmembrane helix</keyword>
<evidence type="ECO:0000256" key="2">
    <source>
        <dbReference type="SAM" id="Phobius"/>
    </source>
</evidence>
<feature type="region of interest" description="Disordered" evidence="1">
    <location>
        <begin position="83"/>
        <end position="105"/>
    </location>
</feature>
<dbReference type="OrthoDB" id="3425969at2"/>
<evidence type="ECO:0000313" key="4">
    <source>
        <dbReference type="Proteomes" id="UP000184291"/>
    </source>
</evidence>